<evidence type="ECO:0000313" key="1">
    <source>
        <dbReference type="EMBL" id="JAE08950.1"/>
    </source>
</evidence>
<dbReference type="AlphaFoldDB" id="A0A0A9F7B5"/>
<reference evidence="1" key="2">
    <citation type="journal article" date="2015" name="Data Brief">
        <title>Shoot transcriptome of the giant reed, Arundo donax.</title>
        <authorList>
            <person name="Barrero R.A."/>
            <person name="Guerrero F.D."/>
            <person name="Moolhuijzen P."/>
            <person name="Goolsby J.A."/>
            <person name="Tidwell J."/>
            <person name="Bellgard S.E."/>
            <person name="Bellgard M.I."/>
        </authorList>
    </citation>
    <scope>NUCLEOTIDE SEQUENCE</scope>
    <source>
        <tissue evidence="1">Shoot tissue taken approximately 20 cm above the soil surface</tissue>
    </source>
</reference>
<dbReference type="EMBL" id="GBRH01188946">
    <property type="protein sequence ID" value="JAE08950.1"/>
    <property type="molecule type" value="Transcribed_RNA"/>
</dbReference>
<sequence>MFCQQKNPVRSFTAALIAPALKRSIVINIKTLKLNFLGIANFHLTSVVHVPPFHLYITTF</sequence>
<reference evidence="1" key="1">
    <citation type="submission" date="2014-09" db="EMBL/GenBank/DDBJ databases">
        <authorList>
            <person name="Magalhaes I.L.F."/>
            <person name="Oliveira U."/>
            <person name="Santos F.R."/>
            <person name="Vidigal T.H.D.A."/>
            <person name="Brescovit A.D."/>
            <person name="Santos A.J."/>
        </authorList>
    </citation>
    <scope>NUCLEOTIDE SEQUENCE</scope>
    <source>
        <tissue evidence="1">Shoot tissue taken approximately 20 cm above the soil surface</tissue>
    </source>
</reference>
<proteinExistence type="predicted"/>
<accession>A0A0A9F7B5</accession>
<organism evidence="1">
    <name type="scientific">Arundo donax</name>
    <name type="common">Giant reed</name>
    <name type="synonym">Donax arundinaceus</name>
    <dbReference type="NCBI Taxonomy" id="35708"/>
    <lineage>
        <taxon>Eukaryota</taxon>
        <taxon>Viridiplantae</taxon>
        <taxon>Streptophyta</taxon>
        <taxon>Embryophyta</taxon>
        <taxon>Tracheophyta</taxon>
        <taxon>Spermatophyta</taxon>
        <taxon>Magnoliopsida</taxon>
        <taxon>Liliopsida</taxon>
        <taxon>Poales</taxon>
        <taxon>Poaceae</taxon>
        <taxon>PACMAD clade</taxon>
        <taxon>Arundinoideae</taxon>
        <taxon>Arundineae</taxon>
        <taxon>Arundo</taxon>
    </lineage>
</organism>
<name>A0A0A9F7B5_ARUDO</name>
<protein>
    <submittedName>
        <fullName evidence="1">Uncharacterized protein</fullName>
    </submittedName>
</protein>